<evidence type="ECO:0000313" key="8">
    <source>
        <dbReference type="EMBL" id="KAG5489909.1"/>
    </source>
</evidence>
<sequence>MGLATTAAARLPQSTQGWVSLLQRALDFPIESVAFPPHFYLHTFTKGTDTASRFSPQLTPLKLTTQQQSAVLLLLSPAETGASFQDMCITLTKRTETLASHKGEMSFPGGRVDADETPRDAAQREALEEAGLLPAEYDIIGSLSPIATNVHGTRVTPFVAVANKPAQARCASPDEVASIHYLHLSNLLLRSSTRHARLIKDRSSICKGPCLFPCFFASPAQTVACPAVCPSPKAARVEEDCGFDPMLPEDFPGELVWGITAFIVCELVARIAQVITGATEVNKTDAVNALLTPSNVVARDPLAQLVK</sequence>
<evidence type="ECO:0000256" key="3">
    <source>
        <dbReference type="ARBA" id="ARBA00022723"/>
    </source>
</evidence>
<dbReference type="Proteomes" id="UP000674318">
    <property type="component" value="Unassembled WGS sequence"/>
</dbReference>
<dbReference type="RefSeq" id="XP_067752237.1">
    <property type="nucleotide sequence ID" value="XM_067896080.1"/>
</dbReference>
<evidence type="ECO:0000256" key="1">
    <source>
        <dbReference type="ARBA" id="ARBA00001936"/>
    </source>
</evidence>
<dbReference type="PANTHER" id="PTHR12992">
    <property type="entry name" value="NUDIX HYDROLASE"/>
    <property type="match status" value="1"/>
</dbReference>
<comment type="caution">
    <text evidence="8">The sequence shown here is derived from an EMBL/GenBank/DDBJ whole genome shotgun (WGS) entry which is preliminary data.</text>
</comment>
<reference evidence="8 9" key="1">
    <citation type="submission" date="2021-02" db="EMBL/GenBank/DDBJ databases">
        <title>Porcisia hertigi Genome sequencing and assembly.</title>
        <authorList>
            <person name="Almutairi H."/>
            <person name="Gatherer D."/>
        </authorList>
    </citation>
    <scope>NUCLEOTIDE SEQUENCE [LARGE SCALE GENOMIC DNA]</scope>
    <source>
        <strain evidence="8 9">C119</strain>
    </source>
</reference>
<feature type="domain" description="Nudix hydrolase" evidence="7">
    <location>
        <begin position="65"/>
        <end position="203"/>
    </location>
</feature>
<dbReference type="PANTHER" id="PTHR12992:SF11">
    <property type="entry name" value="MITOCHONDRIAL COENZYME A DIPHOSPHATASE NUDT8"/>
    <property type="match status" value="1"/>
</dbReference>
<keyword evidence="6" id="KW-0464">Manganese</keyword>
<keyword evidence="9" id="KW-1185">Reference proteome</keyword>
<dbReference type="Pfam" id="PF00293">
    <property type="entry name" value="NUDIX"/>
    <property type="match status" value="1"/>
</dbReference>
<dbReference type="Gene3D" id="3.90.79.10">
    <property type="entry name" value="Nucleoside Triphosphate Pyrophosphohydrolase"/>
    <property type="match status" value="1"/>
</dbReference>
<dbReference type="GeneID" id="94286157"/>
<dbReference type="KEGG" id="phet:94286157"/>
<comment type="cofactor">
    <cofactor evidence="2">
        <name>Mg(2+)</name>
        <dbReference type="ChEBI" id="CHEBI:18420"/>
    </cofactor>
</comment>
<accession>A0A836HEC0</accession>
<keyword evidence="4" id="KW-0378">Hydrolase</keyword>
<protein>
    <recommendedName>
        <fullName evidence="7">Nudix hydrolase domain-containing protein</fullName>
    </recommendedName>
</protein>
<evidence type="ECO:0000313" key="9">
    <source>
        <dbReference type="Proteomes" id="UP000674318"/>
    </source>
</evidence>
<keyword evidence="5" id="KW-0460">Magnesium</keyword>
<dbReference type="InterPro" id="IPR015797">
    <property type="entry name" value="NUDIX_hydrolase-like_dom_sf"/>
</dbReference>
<dbReference type="PROSITE" id="PS51462">
    <property type="entry name" value="NUDIX"/>
    <property type="match status" value="1"/>
</dbReference>
<keyword evidence="3" id="KW-0479">Metal-binding</keyword>
<dbReference type="InterPro" id="IPR020084">
    <property type="entry name" value="NUDIX_hydrolase_CS"/>
</dbReference>
<dbReference type="SUPFAM" id="SSF55811">
    <property type="entry name" value="Nudix"/>
    <property type="match status" value="1"/>
</dbReference>
<evidence type="ECO:0000256" key="2">
    <source>
        <dbReference type="ARBA" id="ARBA00001946"/>
    </source>
</evidence>
<evidence type="ECO:0000256" key="5">
    <source>
        <dbReference type="ARBA" id="ARBA00022842"/>
    </source>
</evidence>
<name>A0A836HEC0_9TRYP</name>
<dbReference type="InterPro" id="IPR045121">
    <property type="entry name" value="CoAse"/>
</dbReference>
<comment type="cofactor">
    <cofactor evidence="1">
        <name>Mn(2+)</name>
        <dbReference type="ChEBI" id="CHEBI:29035"/>
    </cofactor>
</comment>
<evidence type="ECO:0000259" key="7">
    <source>
        <dbReference type="PROSITE" id="PS51462"/>
    </source>
</evidence>
<dbReference type="EMBL" id="JAFJZO010000036">
    <property type="protein sequence ID" value="KAG5489909.1"/>
    <property type="molecule type" value="Genomic_DNA"/>
</dbReference>
<dbReference type="PROSITE" id="PS00893">
    <property type="entry name" value="NUDIX_BOX"/>
    <property type="match status" value="1"/>
</dbReference>
<organism evidence="8 9">
    <name type="scientific">Porcisia hertigi</name>
    <dbReference type="NCBI Taxonomy" id="2761500"/>
    <lineage>
        <taxon>Eukaryota</taxon>
        <taxon>Discoba</taxon>
        <taxon>Euglenozoa</taxon>
        <taxon>Kinetoplastea</taxon>
        <taxon>Metakinetoplastina</taxon>
        <taxon>Trypanosomatida</taxon>
        <taxon>Trypanosomatidae</taxon>
        <taxon>Leishmaniinae</taxon>
        <taxon>Porcisia</taxon>
    </lineage>
</organism>
<evidence type="ECO:0000256" key="6">
    <source>
        <dbReference type="ARBA" id="ARBA00023211"/>
    </source>
</evidence>
<gene>
    <name evidence="8" type="ORF">JKF63_00026</name>
</gene>
<dbReference type="AlphaFoldDB" id="A0A836HEC0"/>
<proteinExistence type="predicted"/>
<dbReference type="GO" id="GO:0046872">
    <property type="term" value="F:metal ion binding"/>
    <property type="evidence" value="ECO:0007669"/>
    <property type="project" value="UniProtKB-KW"/>
</dbReference>
<evidence type="ECO:0000256" key="4">
    <source>
        <dbReference type="ARBA" id="ARBA00022801"/>
    </source>
</evidence>
<dbReference type="InterPro" id="IPR000086">
    <property type="entry name" value="NUDIX_hydrolase_dom"/>
</dbReference>
<dbReference type="OrthoDB" id="10262892at2759"/>
<dbReference type="CDD" id="cd03426">
    <property type="entry name" value="NUDIX_CoAse_Nudt7"/>
    <property type="match status" value="1"/>
</dbReference>
<dbReference type="GO" id="GO:0010945">
    <property type="term" value="F:coenzyme A diphosphatase activity"/>
    <property type="evidence" value="ECO:0007669"/>
    <property type="project" value="InterPro"/>
</dbReference>